<keyword evidence="3" id="KW-1185">Reference proteome</keyword>
<dbReference type="AlphaFoldDB" id="W2TG14"/>
<sequence length="212" mass="23400">MKSTGEDLEAEGSGIPKSDGSETTEEKTIDLSTLGTSKEEAKNANEANGSERETRGAEKKEGKTTLNSKPAEEKMNRDSIPVPEEVVIVPGSLKSVTVNIRKTSEMKKKEKNLTSKGGENDVDFEKHKKEGENGSLEVVDGVVKVLKPVDGETGEDSDDKENERNYMKKGGMRVHRAILQSPIILLLTPEARILLKRKHQYSGQPLYHRTLK</sequence>
<feature type="non-terminal residue" evidence="2">
    <location>
        <position position="212"/>
    </location>
</feature>
<evidence type="ECO:0000313" key="2">
    <source>
        <dbReference type="EMBL" id="ETN80136.1"/>
    </source>
</evidence>
<feature type="region of interest" description="Disordered" evidence="1">
    <location>
        <begin position="1"/>
        <end position="83"/>
    </location>
</feature>
<gene>
    <name evidence="2" type="ORF">NECAME_09372</name>
</gene>
<organism evidence="2 3">
    <name type="scientific">Necator americanus</name>
    <name type="common">Human hookworm</name>
    <dbReference type="NCBI Taxonomy" id="51031"/>
    <lineage>
        <taxon>Eukaryota</taxon>
        <taxon>Metazoa</taxon>
        <taxon>Ecdysozoa</taxon>
        <taxon>Nematoda</taxon>
        <taxon>Chromadorea</taxon>
        <taxon>Rhabditida</taxon>
        <taxon>Rhabditina</taxon>
        <taxon>Rhabditomorpha</taxon>
        <taxon>Strongyloidea</taxon>
        <taxon>Ancylostomatidae</taxon>
        <taxon>Bunostominae</taxon>
        <taxon>Necator</taxon>
    </lineage>
</organism>
<dbReference type="EMBL" id="KI659202">
    <property type="protein sequence ID" value="ETN80136.1"/>
    <property type="molecule type" value="Genomic_DNA"/>
</dbReference>
<reference evidence="3" key="1">
    <citation type="journal article" date="2014" name="Nat. Genet.">
        <title>Genome of the human hookworm Necator americanus.</title>
        <authorList>
            <person name="Tang Y.T."/>
            <person name="Gao X."/>
            <person name="Rosa B.A."/>
            <person name="Abubucker S."/>
            <person name="Hallsworth-Pepin K."/>
            <person name="Martin J."/>
            <person name="Tyagi R."/>
            <person name="Heizer E."/>
            <person name="Zhang X."/>
            <person name="Bhonagiri-Palsikar V."/>
            <person name="Minx P."/>
            <person name="Warren W.C."/>
            <person name="Wang Q."/>
            <person name="Zhan B."/>
            <person name="Hotez P.J."/>
            <person name="Sternberg P.W."/>
            <person name="Dougall A."/>
            <person name="Gaze S.T."/>
            <person name="Mulvenna J."/>
            <person name="Sotillo J."/>
            <person name="Ranganathan S."/>
            <person name="Rabelo E.M."/>
            <person name="Wilson R.K."/>
            <person name="Felgner P.L."/>
            <person name="Bethony J."/>
            <person name="Hawdon J.M."/>
            <person name="Gasser R.B."/>
            <person name="Loukas A."/>
            <person name="Mitreva M."/>
        </authorList>
    </citation>
    <scope>NUCLEOTIDE SEQUENCE [LARGE SCALE GENOMIC DNA]</scope>
</reference>
<protein>
    <submittedName>
        <fullName evidence="2">Uncharacterized protein</fullName>
    </submittedName>
</protein>
<dbReference type="Proteomes" id="UP000053676">
    <property type="component" value="Unassembled WGS sequence"/>
</dbReference>
<proteinExistence type="predicted"/>
<name>W2TG14_NECAM</name>
<evidence type="ECO:0000313" key="3">
    <source>
        <dbReference type="Proteomes" id="UP000053676"/>
    </source>
</evidence>
<feature type="region of interest" description="Disordered" evidence="1">
    <location>
        <begin position="106"/>
        <end position="135"/>
    </location>
</feature>
<feature type="compositionally biased region" description="Basic and acidic residues" evidence="1">
    <location>
        <begin position="123"/>
        <end position="132"/>
    </location>
</feature>
<evidence type="ECO:0000256" key="1">
    <source>
        <dbReference type="SAM" id="MobiDB-lite"/>
    </source>
</evidence>
<feature type="region of interest" description="Disordered" evidence="1">
    <location>
        <begin position="147"/>
        <end position="168"/>
    </location>
</feature>
<accession>W2TG14</accession>
<feature type="compositionally biased region" description="Basic and acidic residues" evidence="1">
    <location>
        <begin position="37"/>
        <end position="63"/>
    </location>
</feature>
<dbReference type="KEGG" id="nai:NECAME_09372"/>
<feature type="compositionally biased region" description="Acidic residues" evidence="1">
    <location>
        <begin position="1"/>
        <end position="10"/>
    </location>
</feature>